<keyword evidence="4" id="KW-0804">Transcription</keyword>
<dbReference type="EMBL" id="KQ460325">
    <property type="protein sequence ID" value="KPJ15731.1"/>
    <property type="molecule type" value="Genomic_DNA"/>
</dbReference>
<evidence type="ECO:0000313" key="7">
    <source>
        <dbReference type="Proteomes" id="UP000053240"/>
    </source>
</evidence>
<comment type="similarity">
    <text evidence="2">Belongs to the Mediator complex subunit 17 family.</text>
</comment>
<organism evidence="6 7">
    <name type="scientific">Papilio machaon</name>
    <name type="common">Old World swallowtail butterfly</name>
    <dbReference type="NCBI Taxonomy" id="76193"/>
    <lineage>
        <taxon>Eukaryota</taxon>
        <taxon>Metazoa</taxon>
        <taxon>Ecdysozoa</taxon>
        <taxon>Arthropoda</taxon>
        <taxon>Hexapoda</taxon>
        <taxon>Insecta</taxon>
        <taxon>Pterygota</taxon>
        <taxon>Neoptera</taxon>
        <taxon>Endopterygota</taxon>
        <taxon>Lepidoptera</taxon>
        <taxon>Glossata</taxon>
        <taxon>Ditrysia</taxon>
        <taxon>Papilionoidea</taxon>
        <taxon>Papilionidae</taxon>
        <taxon>Papilioninae</taxon>
        <taxon>Papilio</taxon>
    </lineage>
</organism>
<dbReference type="GO" id="GO:0016592">
    <property type="term" value="C:mediator complex"/>
    <property type="evidence" value="ECO:0007669"/>
    <property type="project" value="InterPro"/>
</dbReference>
<protein>
    <submittedName>
        <fullName evidence="6">Mediator of RNA polymerase II transcription subunit 17</fullName>
    </submittedName>
</protein>
<keyword evidence="3" id="KW-0805">Transcription regulation</keyword>
<evidence type="ECO:0000256" key="4">
    <source>
        <dbReference type="ARBA" id="ARBA00023163"/>
    </source>
</evidence>
<dbReference type="InterPro" id="IPR019313">
    <property type="entry name" value="Mediator_Med17"/>
</dbReference>
<keyword evidence="5" id="KW-0539">Nucleus</keyword>
<evidence type="ECO:0000256" key="5">
    <source>
        <dbReference type="ARBA" id="ARBA00023242"/>
    </source>
</evidence>
<reference evidence="6 7" key="1">
    <citation type="journal article" date="2015" name="Nat. Commun.">
        <title>Outbred genome sequencing and CRISPR/Cas9 gene editing in butterflies.</title>
        <authorList>
            <person name="Li X."/>
            <person name="Fan D."/>
            <person name="Zhang W."/>
            <person name="Liu G."/>
            <person name="Zhang L."/>
            <person name="Zhao L."/>
            <person name="Fang X."/>
            <person name="Chen L."/>
            <person name="Dong Y."/>
            <person name="Chen Y."/>
            <person name="Ding Y."/>
            <person name="Zhao R."/>
            <person name="Feng M."/>
            <person name="Zhu Y."/>
            <person name="Feng Y."/>
            <person name="Jiang X."/>
            <person name="Zhu D."/>
            <person name="Xiang H."/>
            <person name="Feng X."/>
            <person name="Li S."/>
            <person name="Wang J."/>
            <person name="Zhang G."/>
            <person name="Kronforst M.R."/>
            <person name="Wang W."/>
        </authorList>
    </citation>
    <scope>NUCLEOTIDE SEQUENCE [LARGE SCALE GENOMIC DNA]</scope>
    <source>
        <strain evidence="6">Ya'a_city_454_Pm</strain>
        <tissue evidence="6">Whole body</tissue>
    </source>
</reference>
<proteinExistence type="inferred from homology"/>
<dbReference type="InParanoid" id="A0A194RIF7"/>
<sequence length="146" mass="16532">MANSVNISIEAPIENQIQEITYDGQEIYQAPLSMSENLARLAQKIDFSKTEDEFCNIKKEGESSLELKSEDDNKEQGYQSSLWPWDSVRNKLKNALTEVSVLADVLSIAKEKRYMVLDPIQAEPVDSRPMVQVYGRKKALSAANIY</sequence>
<dbReference type="PANTHER" id="PTHR13114:SF7">
    <property type="entry name" value="MEDIATOR OF RNA POLYMERASE II TRANSCRIPTION SUBUNIT 17"/>
    <property type="match status" value="1"/>
</dbReference>
<evidence type="ECO:0000256" key="1">
    <source>
        <dbReference type="ARBA" id="ARBA00004123"/>
    </source>
</evidence>
<evidence type="ECO:0000256" key="3">
    <source>
        <dbReference type="ARBA" id="ARBA00023015"/>
    </source>
</evidence>
<gene>
    <name evidence="6" type="ORF">RR48_09654</name>
</gene>
<dbReference type="GO" id="GO:0070847">
    <property type="term" value="C:core mediator complex"/>
    <property type="evidence" value="ECO:0007669"/>
    <property type="project" value="TreeGrafter"/>
</dbReference>
<dbReference type="PANTHER" id="PTHR13114">
    <property type="entry name" value="MEDIATOR OF RNA POLYMERASE II TRANSCRIPTION SUBUNIT 17"/>
    <property type="match status" value="1"/>
</dbReference>
<dbReference type="GO" id="GO:0003712">
    <property type="term" value="F:transcription coregulator activity"/>
    <property type="evidence" value="ECO:0007669"/>
    <property type="project" value="InterPro"/>
</dbReference>
<evidence type="ECO:0000256" key="2">
    <source>
        <dbReference type="ARBA" id="ARBA00005635"/>
    </source>
</evidence>
<accession>A0A194RIF7</accession>
<evidence type="ECO:0000313" key="6">
    <source>
        <dbReference type="EMBL" id="KPJ15731.1"/>
    </source>
</evidence>
<dbReference type="AlphaFoldDB" id="A0A194RIF7"/>
<name>A0A194RIF7_PAPMA</name>
<comment type="subcellular location">
    <subcellularLocation>
        <location evidence="1">Nucleus</location>
    </subcellularLocation>
</comment>
<keyword evidence="7" id="KW-1185">Reference proteome</keyword>
<dbReference type="GO" id="GO:0006357">
    <property type="term" value="P:regulation of transcription by RNA polymerase II"/>
    <property type="evidence" value="ECO:0007669"/>
    <property type="project" value="InterPro"/>
</dbReference>
<dbReference type="Proteomes" id="UP000053240">
    <property type="component" value="Unassembled WGS sequence"/>
</dbReference>
<dbReference type="STRING" id="76193.A0A194RIF7"/>